<reference evidence="4 5" key="1">
    <citation type="submission" date="2021-05" db="EMBL/GenBank/DDBJ databases">
        <title>Novel species in genus Arthrobacter.</title>
        <authorList>
            <person name="Zhang G."/>
        </authorList>
    </citation>
    <scope>NUCLEOTIDE SEQUENCE [LARGE SCALE GENOMIC DNA]</scope>
    <source>
        <strain evidence="5">zg-ZUI227</strain>
    </source>
</reference>
<comment type="cofactor">
    <cofactor evidence="3">
        <name>Mg(2+)</name>
        <dbReference type="ChEBI" id="CHEBI:18420"/>
    </cofactor>
</comment>
<keyword evidence="3" id="KW-0479">Metal-binding</keyword>
<comment type="similarity">
    <text evidence="3">Belongs to the trehalose phosphatase family.</text>
</comment>
<evidence type="ECO:0000256" key="2">
    <source>
        <dbReference type="ARBA" id="ARBA00024179"/>
    </source>
</evidence>
<dbReference type="Gene3D" id="3.40.50.1000">
    <property type="entry name" value="HAD superfamily/HAD-like"/>
    <property type="match status" value="1"/>
</dbReference>
<dbReference type="RefSeq" id="WP_210231782.1">
    <property type="nucleotide sequence ID" value="NZ_CP076022.1"/>
</dbReference>
<dbReference type="KEGG" id="ajg:KKR91_02515"/>
<evidence type="ECO:0000256" key="1">
    <source>
        <dbReference type="ARBA" id="ARBA00022801"/>
    </source>
</evidence>
<keyword evidence="5" id="KW-1185">Reference proteome</keyword>
<dbReference type="SUPFAM" id="SSF56784">
    <property type="entry name" value="HAD-like"/>
    <property type="match status" value="1"/>
</dbReference>
<dbReference type="GO" id="GO:0004805">
    <property type="term" value="F:trehalose-phosphatase activity"/>
    <property type="evidence" value="ECO:0007669"/>
    <property type="project" value="UniProtKB-EC"/>
</dbReference>
<comment type="pathway">
    <text evidence="3">Glycan biosynthesis; trehalose biosynthesis.</text>
</comment>
<protein>
    <recommendedName>
        <fullName evidence="3">Trehalose 6-phosphate phosphatase</fullName>
        <ecNumber evidence="3">3.1.3.12</ecNumber>
    </recommendedName>
</protein>
<accession>A0A975R039</accession>
<proteinExistence type="inferred from homology"/>
<dbReference type="Pfam" id="PF02358">
    <property type="entry name" value="Trehalose_PPase"/>
    <property type="match status" value="1"/>
</dbReference>
<dbReference type="NCBIfam" id="TIGR00685">
    <property type="entry name" value="T6PP"/>
    <property type="match status" value="1"/>
</dbReference>
<dbReference type="GO" id="GO:0046872">
    <property type="term" value="F:metal ion binding"/>
    <property type="evidence" value="ECO:0007669"/>
    <property type="project" value="UniProtKB-KW"/>
</dbReference>
<dbReference type="InterPro" id="IPR036412">
    <property type="entry name" value="HAD-like_sf"/>
</dbReference>
<comment type="catalytic activity">
    <reaction evidence="3">
        <text>alpha,alpha-trehalose 6-phosphate + H2O = alpha,alpha-trehalose + phosphate</text>
        <dbReference type="Rhea" id="RHEA:23420"/>
        <dbReference type="ChEBI" id="CHEBI:15377"/>
        <dbReference type="ChEBI" id="CHEBI:16551"/>
        <dbReference type="ChEBI" id="CHEBI:43474"/>
        <dbReference type="ChEBI" id="CHEBI:58429"/>
        <dbReference type="EC" id="3.1.3.12"/>
    </reaction>
</comment>
<dbReference type="PANTHER" id="PTHR43768">
    <property type="entry name" value="TREHALOSE 6-PHOSPHATE PHOSPHATASE"/>
    <property type="match status" value="1"/>
</dbReference>
<dbReference type="EMBL" id="CP076022">
    <property type="protein sequence ID" value="QWC10535.1"/>
    <property type="molecule type" value="Genomic_DNA"/>
</dbReference>
<dbReference type="AlphaFoldDB" id="A0A975R039"/>
<dbReference type="Proteomes" id="UP000676885">
    <property type="component" value="Chromosome"/>
</dbReference>
<dbReference type="EC" id="3.1.3.12" evidence="3"/>
<evidence type="ECO:0000256" key="3">
    <source>
        <dbReference type="RuleBase" id="RU361117"/>
    </source>
</evidence>
<sequence>MIALPADLTRALERLAAADPLLVALDFDGVLAPLVEHADDARPLPASAAAVQALAALPRTFTALISGRALGSLRLVASPDPETLLIGSHGAEAWTGPNAQPLQLTPEQAHLLARARDAVNAVVKIHPGTWLEEKPAGVVLHTRSADDDVAAAAVDAARRRLGELDGVQVTDGKRVLETSVVHTNKGEGIRALRGLTGAAAVLFAGDDVTDEHGFAALQPGDVGVKVGPGDTRAPFRVASPDEFTAVLEMLLELRRTRQAR</sequence>
<comment type="function">
    <text evidence="2 3">Removes the phosphate from trehalose 6-phosphate to produce free trehalose.</text>
</comment>
<keyword evidence="1 3" id="KW-0378">Hydrolase</keyword>
<dbReference type="InterPro" id="IPR044651">
    <property type="entry name" value="OTSB-like"/>
</dbReference>
<dbReference type="GO" id="GO:0005992">
    <property type="term" value="P:trehalose biosynthetic process"/>
    <property type="evidence" value="ECO:0007669"/>
    <property type="project" value="InterPro"/>
</dbReference>
<organism evidence="4 5">
    <name type="scientific">Arthrobacter jiangjiafuii</name>
    <dbReference type="NCBI Taxonomy" id="2817475"/>
    <lineage>
        <taxon>Bacteria</taxon>
        <taxon>Bacillati</taxon>
        <taxon>Actinomycetota</taxon>
        <taxon>Actinomycetes</taxon>
        <taxon>Micrococcales</taxon>
        <taxon>Micrococcaceae</taxon>
        <taxon>Arthrobacter</taxon>
    </lineage>
</organism>
<gene>
    <name evidence="4" type="primary">otsB</name>
    <name evidence="4" type="ORF">KKR91_02515</name>
</gene>
<evidence type="ECO:0000313" key="4">
    <source>
        <dbReference type="EMBL" id="QWC10535.1"/>
    </source>
</evidence>
<evidence type="ECO:0000313" key="5">
    <source>
        <dbReference type="Proteomes" id="UP000676885"/>
    </source>
</evidence>
<dbReference type="Gene3D" id="3.30.70.1020">
    <property type="entry name" value="Trehalose-6-phosphate phosphatase related protein, domain 2"/>
    <property type="match status" value="1"/>
</dbReference>
<dbReference type="InterPro" id="IPR003337">
    <property type="entry name" value="Trehalose_PPase"/>
</dbReference>
<dbReference type="InterPro" id="IPR023214">
    <property type="entry name" value="HAD_sf"/>
</dbReference>
<keyword evidence="3" id="KW-0460">Magnesium</keyword>
<dbReference type="PANTHER" id="PTHR43768:SF3">
    <property type="entry name" value="TREHALOSE 6-PHOSPHATE PHOSPHATASE"/>
    <property type="match status" value="1"/>
</dbReference>
<name>A0A975R039_9MICC</name>